<evidence type="ECO:0000313" key="4">
    <source>
        <dbReference type="EMBL" id="OGG11211.1"/>
    </source>
</evidence>
<organism evidence="4 5">
    <name type="scientific">Candidatus Gottesmanbacteria bacterium RBG_13_45_10</name>
    <dbReference type="NCBI Taxonomy" id="1798370"/>
    <lineage>
        <taxon>Bacteria</taxon>
        <taxon>Candidatus Gottesmaniibacteriota</taxon>
    </lineage>
</organism>
<evidence type="ECO:0000256" key="2">
    <source>
        <dbReference type="SAM" id="SignalP"/>
    </source>
</evidence>
<dbReference type="Pfam" id="PF26514">
    <property type="entry name" value="DUF8173"/>
    <property type="match status" value="1"/>
</dbReference>
<feature type="transmembrane region" description="Helical" evidence="1">
    <location>
        <begin position="239"/>
        <end position="257"/>
    </location>
</feature>
<protein>
    <recommendedName>
        <fullName evidence="3">DUF8173 domain-containing protein</fullName>
    </recommendedName>
</protein>
<feature type="transmembrane region" description="Helical" evidence="1">
    <location>
        <begin position="296"/>
        <end position="317"/>
    </location>
</feature>
<evidence type="ECO:0000256" key="1">
    <source>
        <dbReference type="SAM" id="Phobius"/>
    </source>
</evidence>
<dbReference type="InterPro" id="IPR058486">
    <property type="entry name" value="DUF8173"/>
</dbReference>
<feature type="signal peptide" evidence="2">
    <location>
        <begin position="1"/>
        <end position="25"/>
    </location>
</feature>
<feature type="domain" description="DUF8173" evidence="3">
    <location>
        <begin position="231"/>
        <end position="378"/>
    </location>
</feature>
<keyword evidence="1" id="KW-0472">Membrane</keyword>
<proteinExistence type="predicted"/>
<feature type="transmembrane region" description="Helical" evidence="1">
    <location>
        <begin position="269"/>
        <end position="290"/>
    </location>
</feature>
<gene>
    <name evidence="4" type="ORF">A2Z00_00790</name>
</gene>
<evidence type="ECO:0000313" key="5">
    <source>
        <dbReference type="Proteomes" id="UP000177268"/>
    </source>
</evidence>
<sequence>MKILRLLLFLFVLLAVTALAPRAYAVEVKSGDSVVIAKDHVTSGSLFVSGNTVTVDGTVHGDVFCVGKQILVTGIVDGDVICAAQIIHISGTVSGNVRLAAQQIDIAGIVKRNATLLGQTLTIAKDGGVNGELLLGVQTLTVDGLVGKGVVGGAQTATINGRVNGDVNLDVETLNIGKTAVVAGSLTYTSKNEAAVPGSASISGKVTRVAPPQKKVEVTKKTYSLPAGRPWPASALPSILLYLIIGFVMVAVFPGFTTRVNDNMKDGPVLTGILGFAALMLVPMAAIFLAITIIGIPVAIVLIALYILALLLCRVFVARLVGKYILDSFNMAQKDNLLMQMLVGVPILWFIIKFPVLGGIIGFIALIWSLGGIVKVFSQSKK</sequence>
<dbReference type="STRING" id="1798370.A2Z00_00790"/>
<feature type="transmembrane region" description="Helical" evidence="1">
    <location>
        <begin position="360"/>
        <end position="378"/>
    </location>
</feature>
<dbReference type="AlphaFoldDB" id="A0A1F5ZFN2"/>
<keyword evidence="1" id="KW-0812">Transmembrane</keyword>
<keyword evidence="1" id="KW-1133">Transmembrane helix</keyword>
<dbReference type="EMBL" id="MFIZ01000035">
    <property type="protein sequence ID" value="OGG11211.1"/>
    <property type="molecule type" value="Genomic_DNA"/>
</dbReference>
<keyword evidence="2" id="KW-0732">Signal</keyword>
<comment type="caution">
    <text evidence="4">The sequence shown here is derived from an EMBL/GenBank/DDBJ whole genome shotgun (WGS) entry which is preliminary data.</text>
</comment>
<reference evidence="4 5" key="1">
    <citation type="journal article" date="2016" name="Nat. Commun.">
        <title>Thousands of microbial genomes shed light on interconnected biogeochemical processes in an aquifer system.</title>
        <authorList>
            <person name="Anantharaman K."/>
            <person name="Brown C.T."/>
            <person name="Hug L.A."/>
            <person name="Sharon I."/>
            <person name="Castelle C.J."/>
            <person name="Probst A.J."/>
            <person name="Thomas B.C."/>
            <person name="Singh A."/>
            <person name="Wilkins M.J."/>
            <person name="Karaoz U."/>
            <person name="Brodie E.L."/>
            <person name="Williams K.H."/>
            <person name="Hubbard S.S."/>
            <person name="Banfield J.F."/>
        </authorList>
    </citation>
    <scope>NUCLEOTIDE SEQUENCE [LARGE SCALE GENOMIC DNA]</scope>
</reference>
<evidence type="ECO:0000259" key="3">
    <source>
        <dbReference type="Pfam" id="PF26514"/>
    </source>
</evidence>
<accession>A0A1F5ZFN2</accession>
<feature type="transmembrane region" description="Helical" evidence="1">
    <location>
        <begin position="337"/>
        <end position="354"/>
    </location>
</feature>
<dbReference type="Proteomes" id="UP000177268">
    <property type="component" value="Unassembled WGS sequence"/>
</dbReference>
<name>A0A1F5ZFN2_9BACT</name>
<feature type="chain" id="PRO_5009522852" description="DUF8173 domain-containing protein" evidence="2">
    <location>
        <begin position="26"/>
        <end position="382"/>
    </location>
</feature>